<dbReference type="PANTHER" id="PTHR37166:SF1">
    <property type="entry name" value="PROTEIN FLAG"/>
    <property type="match status" value="1"/>
</dbReference>
<name>A0A133KUH7_HEYCO</name>
<sequence>MIGATQWQAAHLPLANSTPQAQKATGADQARPIVTKENREQSLPANEETKEKVKKAVDQLNHFLSGSSTHLKFQFHDQLKEYYVTIVDDKTDQVIKEIPPKRILDTYADMLHHVGILADEKV</sequence>
<proteinExistence type="predicted"/>
<feature type="region of interest" description="Disordered" evidence="1">
    <location>
        <begin position="1"/>
        <end position="50"/>
    </location>
</feature>
<dbReference type="Proteomes" id="UP000070376">
    <property type="component" value="Unassembled WGS sequence"/>
</dbReference>
<dbReference type="AlphaFoldDB" id="A0A133KUH7"/>
<dbReference type="Gene3D" id="3.30.160.170">
    <property type="entry name" value="FlaG-like"/>
    <property type="match status" value="1"/>
</dbReference>
<dbReference type="InterPro" id="IPR005186">
    <property type="entry name" value="FlaG"/>
</dbReference>
<evidence type="ECO:0000313" key="3">
    <source>
        <dbReference type="Proteomes" id="UP000070376"/>
    </source>
</evidence>
<protein>
    <submittedName>
        <fullName evidence="2">FlaG protein</fullName>
    </submittedName>
</protein>
<dbReference type="Pfam" id="PF03646">
    <property type="entry name" value="FlaG"/>
    <property type="match status" value="1"/>
</dbReference>
<organism evidence="2 3">
    <name type="scientific">Heyndrickxia coagulans</name>
    <name type="common">Weizmannia coagulans</name>
    <dbReference type="NCBI Taxonomy" id="1398"/>
    <lineage>
        <taxon>Bacteria</taxon>
        <taxon>Bacillati</taxon>
        <taxon>Bacillota</taxon>
        <taxon>Bacilli</taxon>
        <taxon>Bacillales</taxon>
        <taxon>Bacillaceae</taxon>
        <taxon>Heyndrickxia</taxon>
    </lineage>
</organism>
<dbReference type="SUPFAM" id="SSF160214">
    <property type="entry name" value="FlaG-like"/>
    <property type="match status" value="1"/>
</dbReference>
<dbReference type="PANTHER" id="PTHR37166">
    <property type="entry name" value="PROTEIN FLAG"/>
    <property type="match status" value="1"/>
</dbReference>
<comment type="caution">
    <text evidence="2">The sequence shown here is derived from an EMBL/GenBank/DDBJ whole genome shotgun (WGS) entry which is preliminary data.</text>
</comment>
<reference evidence="3" key="1">
    <citation type="submission" date="2016-01" db="EMBL/GenBank/DDBJ databases">
        <authorList>
            <person name="Mitreva M."/>
            <person name="Pepin K.H."/>
            <person name="Mihindukulasuriya K.A."/>
            <person name="Fulton R."/>
            <person name="Fronick C."/>
            <person name="O'Laughlin M."/>
            <person name="Miner T."/>
            <person name="Herter B."/>
            <person name="Rosa B.A."/>
            <person name="Cordes M."/>
            <person name="Tomlinson C."/>
            <person name="Wollam A."/>
            <person name="Palsikar V.B."/>
            <person name="Mardis E.R."/>
            <person name="Wilson R.K."/>
        </authorList>
    </citation>
    <scope>NUCLEOTIDE SEQUENCE [LARGE SCALE GENOMIC DNA]</scope>
    <source>
        <strain evidence="3">GED7749B</strain>
    </source>
</reference>
<accession>A0A133KUH7</accession>
<dbReference type="RefSeq" id="WP_061086695.1">
    <property type="nucleotide sequence ID" value="NZ_CP058594.1"/>
</dbReference>
<dbReference type="NCBIfam" id="NF005834">
    <property type="entry name" value="PRK07738.1"/>
    <property type="match status" value="1"/>
</dbReference>
<gene>
    <name evidence="2" type="ORF">HMPREF3213_01455</name>
</gene>
<dbReference type="EMBL" id="LRPN01000047">
    <property type="protein sequence ID" value="KWZ82970.1"/>
    <property type="molecule type" value="Genomic_DNA"/>
</dbReference>
<dbReference type="InterPro" id="IPR035924">
    <property type="entry name" value="FlaG-like_sf"/>
</dbReference>
<evidence type="ECO:0000313" key="2">
    <source>
        <dbReference type="EMBL" id="KWZ82970.1"/>
    </source>
</evidence>
<dbReference type="PATRIC" id="fig|1398.22.peg.1465"/>
<evidence type="ECO:0000256" key="1">
    <source>
        <dbReference type="SAM" id="MobiDB-lite"/>
    </source>
</evidence>